<dbReference type="EMBL" id="BFAD01000010">
    <property type="protein sequence ID" value="GBE87157.1"/>
    <property type="molecule type" value="Genomic_DNA"/>
</dbReference>
<organism evidence="10 11">
    <name type="scientific">Sparassis crispa</name>
    <dbReference type="NCBI Taxonomy" id="139825"/>
    <lineage>
        <taxon>Eukaryota</taxon>
        <taxon>Fungi</taxon>
        <taxon>Dikarya</taxon>
        <taxon>Basidiomycota</taxon>
        <taxon>Agaricomycotina</taxon>
        <taxon>Agaricomycetes</taxon>
        <taxon>Polyporales</taxon>
        <taxon>Sparassidaceae</taxon>
        <taxon>Sparassis</taxon>
    </lineage>
</organism>
<evidence type="ECO:0000259" key="8">
    <source>
        <dbReference type="PROSITE" id="PS50011"/>
    </source>
</evidence>
<keyword evidence="2 6" id="KW-0547">Nucleotide-binding</keyword>
<dbReference type="InterPro" id="IPR011009">
    <property type="entry name" value="Kinase-like_dom_sf"/>
</dbReference>
<feature type="domain" description="Protein kinase" evidence="8">
    <location>
        <begin position="766"/>
        <end position="1023"/>
    </location>
</feature>
<keyword evidence="3 6" id="KW-0067">ATP-binding</keyword>
<feature type="region of interest" description="Disordered" evidence="7">
    <location>
        <begin position="21"/>
        <end position="142"/>
    </location>
</feature>
<dbReference type="InterPro" id="IPR000095">
    <property type="entry name" value="CRIB_dom"/>
</dbReference>
<dbReference type="RefSeq" id="XP_027618070.1">
    <property type="nucleotide sequence ID" value="XM_027762269.1"/>
</dbReference>
<feature type="domain" description="CRIB" evidence="9">
    <location>
        <begin position="140"/>
        <end position="153"/>
    </location>
</feature>
<feature type="compositionally biased region" description="Low complexity" evidence="7">
    <location>
        <begin position="77"/>
        <end position="102"/>
    </location>
</feature>
<dbReference type="PANTHER" id="PTHR45832">
    <property type="entry name" value="SERINE/THREONINE-PROTEIN KINASE SAMKA-RELATED-RELATED"/>
    <property type="match status" value="1"/>
</dbReference>
<dbReference type="PROSITE" id="PS50011">
    <property type="entry name" value="PROTEIN_KINASE_DOM"/>
    <property type="match status" value="1"/>
</dbReference>
<evidence type="ECO:0000313" key="10">
    <source>
        <dbReference type="EMBL" id="GBE87157.1"/>
    </source>
</evidence>
<feature type="compositionally biased region" description="Polar residues" evidence="7">
    <location>
        <begin position="228"/>
        <end position="259"/>
    </location>
</feature>
<feature type="compositionally biased region" description="Basic and acidic residues" evidence="7">
    <location>
        <begin position="359"/>
        <end position="378"/>
    </location>
</feature>
<evidence type="ECO:0000256" key="2">
    <source>
        <dbReference type="ARBA" id="ARBA00022741"/>
    </source>
</evidence>
<evidence type="ECO:0000256" key="6">
    <source>
        <dbReference type="PROSITE-ProRule" id="PRU10141"/>
    </source>
</evidence>
<feature type="compositionally biased region" description="Polar residues" evidence="7">
    <location>
        <begin position="36"/>
        <end position="49"/>
    </location>
</feature>
<proteinExistence type="inferred from homology"/>
<accession>A0A401GY74</accession>
<dbReference type="AlphaFoldDB" id="A0A401GY74"/>
<dbReference type="PANTHER" id="PTHR45832:SF22">
    <property type="entry name" value="SERINE_THREONINE-PROTEIN KINASE SAMKA-RELATED"/>
    <property type="match status" value="1"/>
</dbReference>
<dbReference type="PROSITE" id="PS00107">
    <property type="entry name" value="PROTEIN_KINASE_ATP"/>
    <property type="match status" value="1"/>
</dbReference>
<comment type="similarity">
    <text evidence="1">Belongs to the protein kinase superfamily. STE Ser/Thr protein kinase family. STE20 subfamily.</text>
</comment>
<feature type="compositionally biased region" description="Polar residues" evidence="7">
    <location>
        <begin position="515"/>
        <end position="531"/>
    </location>
</feature>
<feature type="compositionally biased region" description="Basic and acidic residues" evidence="7">
    <location>
        <begin position="543"/>
        <end position="569"/>
    </location>
</feature>
<feature type="binding site" evidence="6">
    <location>
        <position position="799"/>
    </location>
    <ligand>
        <name>ATP</name>
        <dbReference type="ChEBI" id="CHEBI:30616"/>
    </ligand>
</feature>
<comment type="catalytic activity">
    <reaction evidence="4">
        <text>L-threonyl-[protein] + ATP = O-phospho-L-threonyl-[protein] + ADP + H(+)</text>
        <dbReference type="Rhea" id="RHEA:46608"/>
        <dbReference type="Rhea" id="RHEA-COMP:11060"/>
        <dbReference type="Rhea" id="RHEA-COMP:11605"/>
        <dbReference type="ChEBI" id="CHEBI:15378"/>
        <dbReference type="ChEBI" id="CHEBI:30013"/>
        <dbReference type="ChEBI" id="CHEBI:30616"/>
        <dbReference type="ChEBI" id="CHEBI:61977"/>
        <dbReference type="ChEBI" id="CHEBI:456216"/>
        <dbReference type="EC" id="2.7.11.1"/>
    </reaction>
</comment>
<feature type="region of interest" description="Disordered" evidence="7">
    <location>
        <begin position="207"/>
        <end position="396"/>
    </location>
</feature>
<dbReference type="SMART" id="SM00219">
    <property type="entry name" value="TyrKc"/>
    <property type="match status" value="1"/>
</dbReference>
<evidence type="ECO:0000256" key="4">
    <source>
        <dbReference type="ARBA" id="ARBA00047899"/>
    </source>
</evidence>
<evidence type="ECO:0000259" key="9">
    <source>
        <dbReference type="PROSITE" id="PS50108"/>
    </source>
</evidence>
<feature type="region of interest" description="Disordered" evidence="7">
    <location>
        <begin position="510"/>
        <end position="572"/>
    </location>
</feature>
<evidence type="ECO:0008006" key="12">
    <source>
        <dbReference type="Google" id="ProtNLM"/>
    </source>
</evidence>
<protein>
    <recommendedName>
        <fullName evidence="12">Protein kinase domain-containing protein</fullName>
    </recommendedName>
</protein>
<dbReference type="GeneID" id="38784074"/>
<dbReference type="InterPro" id="IPR017441">
    <property type="entry name" value="Protein_kinase_ATP_BS"/>
</dbReference>
<evidence type="ECO:0000256" key="3">
    <source>
        <dbReference type="ARBA" id="ARBA00022840"/>
    </source>
</evidence>
<sequence>MATSSSRQNSRFSTLKVFKFPAVSKPPPLPPKDTYYQPNPSLPSLNHTLSPDSSSSHPSTPISPRYMGLVRSPSPSPSYAPSRVTMSPPSSSSSLSPDSAGSRRGLFKFASLVKRPKTPKSTESASADAPPPDPNGDPSISMPWNFQHNLHVDEGYFGLPPTWSASLANLGYSPEEIATINSRRAAARSPHTQSIYLLSRAGNSDSASATYSSVHHLPRATSPPRSDASASQPSLLINSASRTHSRNASGASRQYSEASSFEVIPPDVMARTPPQFTRRTMTPVQAPPPDTSSDSASARESTHTRNSAQRTPPRRAFHVANGSLDTQSSPPPAYNSVKKSTHLDGINEDTHPVASTSYPREKKAGHSEQRNFEEKDTLEASSSARSAAPPRLSLDKDTLSDLSSWTESLFSSIPSAVSEEPLSHTFQPIPTISISSNPISPPAPYSSAKSGAAARSFSLERTIPPQKPIPLHQLPSRTIAAPSTSNTPPSSANTTNPLWHEVMDMVRTPTEPALTPSSAPRSSPLTTSFATPVTPITPPKPRLLREHSTDNLHTDEMGAAREKDNRDSDLSTMTIGPATIVCAAVARSARANMVPSPVASPVVDESQSTLAASMGAEDAEDATAARSPTPNSSKSRSSGSSVSMTMSVSTVVSGSESSSSTSCRHVATPSEKDWAPGRLAKPDGAAFVPGEISITAVEDDDGVIGDKVTRRPSVAVATPPSPVWTPNAASVASPATPAPRYPGWVSEVVAPLQDFIDEASDPRELYTDLQEIGEGSSGSVYAARVLASSPGEPPYVAIKNIPLLPSGVPKLEDLQRELTLMKGVRHPHILSMDAGYVDVVEDSLWLRMDLMERSLADVVVLVAEGIVVQEKPIAQFASDVLSALSFLQSLGIAHRDLRSDNLLVGRDGVVKIADFSSAVQVSRDQPMRTDLAGVIYWQPPEIRRGSYNALKVDVWSLGATVWEMAEAEPPFFGIEDPRQLADRWPPLRQPEIYSRSFHDFLHQCSQPNSLRPDPDTLSKMPFIRNANGRPAVIKLLSECRAVEERIARRQSTDSDGTVSLP</sequence>
<evidence type="ECO:0000256" key="7">
    <source>
        <dbReference type="SAM" id="MobiDB-lite"/>
    </source>
</evidence>
<comment type="catalytic activity">
    <reaction evidence="5">
        <text>L-seryl-[protein] + ATP = O-phospho-L-seryl-[protein] + ADP + H(+)</text>
        <dbReference type="Rhea" id="RHEA:17989"/>
        <dbReference type="Rhea" id="RHEA-COMP:9863"/>
        <dbReference type="Rhea" id="RHEA-COMP:11604"/>
        <dbReference type="ChEBI" id="CHEBI:15378"/>
        <dbReference type="ChEBI" id="CHEBI:29999"/>
        <dbReference type="ChEBI" id="CHEBI:30616"/>
        <dbReference type="ChEBI" id="CHEBI:83421"/>
        <dbReference type="ChEBI" id="CHEBI:456216"/>
        <dbReference type="EC" id="2.7.11.1"/>
    </reaction>
</comment>
<feature type="compositionally biased region" description="Low complexity" evidence="7">
    <location>
        <begin position="626"/>
        <end position="662"/>
    </location>
</feature>
<dbReference type="PROSITE" id="PS50108">
    <property type="entry name" value="CRIB"/>
    <property type="match status" value="1"/>
</dbReference>
<dbReference type="GO" id="GO:0004674">
    <property type="term" value="F:protein serine/threonine kinase activity"/>
    <property type="evidence" value="ECO:0007669"/>
    <property type="project" value="UniProtKB-EC"/>
</dbReference>
<evidence type="ECO:0000256" key="1">
    <source>
        <dbReference type="ARBA" id="ARBA00008874"/>
    </source>
</evidence>
<evidence type="ECO:0000256" key="5">
    <source>
        <dbReference type="ARBA" id="ARBA00048679"/>
    </source>
</evidence>
<dbReference type="OrthoDB" id="248923at2759"/>
<dbReference type="InterPro" id="IPR051931">
    <property type="entry name" value="PAK3-like"/>
</dbReference>
<evidence type="ECO:0000313" key="11">
    <source>
        <dbReference type="Proteomes" id="UP000287166"/>
    </source>
</evidence>
<dbReference type="GO" id="GO:0005524">
    <property type="term" value="F:ATP binding"/>
    <property type="evidence" value="ECO:0007669"/>
    <property type="project" value="UniProtKB-UniRule"/>
</dbReference>
<dbReference type="InterPro" id="IPR020635">
    <property type="entry name" value="Tyr_kinase_cat_dom"/>
</dbReference>
<dbReference type="SUPFAM" id="SSF56112">
    <property type="entry name" value="Protein kinase-like (PK-like)"/>
    <property type="match status" value="1"/>
</dbReference>
<dbReference type="Pfam" id="PF00069">
    <property type="entry name" value="Pkinase"/>
    <property type="match status" value="1"/>
</dbReference>
<keyword evidence="11" id="KW-1185">Reference proteome</keyword>
<feature type="compositionally biased region" description="Low complexity" evidence="7">
    <location>
        <begin position="380"/>
        <end position="392"/>
    </location>
</feature>
<feature type="compositionally biased region" description="Polar residues" evidence="7">
    <location>
        <begin position="274"/>
        <end position="283"/>
    </location>
</feature>
<feature type="compositionally biased region" description="Low complexity" evidence="7">
    <location>
        <begin position="50"/>
        <end position="64"/>
    </location>
</feature>
<reference evidence="10 11" key="1">
    <citation type="journal article" date="2018" name="Sci. Rep.">
        <title>Genome sequence of the cauliflower mushroom Sparassis crispa (Hanabiratake) and its association with beneficial usage.</title>
        <authorList>
            <person name="Kiyama R."/>
            <person name="Furutani Y."/>
            <person name="Kawaguchi K."/>
            <person name="Nakanishi T."/>
        </authorList>
    </citation>
    <scope>NUCLEOTIDE SEQUENCE [LARGE SCALE GENOMIC DNA]</scope>
</reference>
<name>A0A401GY74_9APHY</name>
<dbReference type="Gene3D" id="3.90.810.10">
    <property type="entry name" value="CRIB domain"/>
    <property type="match status" value="1"/>
</dbReference>
<dbReference type="InParanoid" id="A0A401GY74"/>
<dbReference type="GO" id="GO:0106310">
    <property type="term" value="F:protein serine kinase activity"/>
    <property type="evidence" value="ECO:0007669"/>
    <property type="project" value="RHEA"/>
</dbReference>
<comment type="caution">
    <text evidence="10">The sequence shown here is derived from an EMBL/GenBank/DDBJ whole genome shotgun (WGS) entry which is preliminary data.</text>
</comment>
<dbReference type="Gene3D" id="1.10.510.10">
    <property type="entry name" value="Transferase(Phosphotransferase) domain 1"/>
    <property type="match status" value="1"/>
</dbReference>
<dbReference type="InterPro" id="IPR000719">
    <property type="entry name" value="Prot_kinase_dom"/>
</dbReference>
<dbReference type="Proteomes" id="UP000287166">
    <property type="component" value="Unassembled WGS sequence"/>
</dbReference>
<gene>
    <name evidence="10" type="ORF">SCP_1004040</name>
</gene>
<dbReference type="STRING" id="139825.A0A401GY74"/>
<dbReference type="InterPro" id="IPR036936">
    <property type="entry name" value="CRIB_dom_sf"/>
</dbReference>
<feature type="region of interest" description="Disordered" evidence="7">
    <location>
        <begin position="597"/>
        <end position="682"/>
    </location>
</feature>
<dbReference type="GO" id="GO:0004713">
    <property type="term" value="F:protein tyrosine kinase activity"/>
    <property type="evidence" value="ECO:0007669"/>
    <property type="project" value="InterPro"/>
</dbReference>